<accession>A0ABN6T5K1</accession>
<organism evidence="1 2">
    <name type="scientific">Massilia varians</name>
    <dbReference type="NCBI Taxonomy" id="457921"/>
    <lineage>
        <taxon>Bacteria</taxon>
        <taxon>Pseudomonadati</taxon>
        <taxon>Pseudomonadota</taxon>
        <taxon>Betaproteobacteria</taxon>
        <taxon>Burkholderiales</taxon>
        <taxon>Oxalobacteraceae</taxon>
        <taxon>Telluria group</taxon>
        <taxon>Massilia</taxon>
    </lineage>
</organism>
<protein>
    <submittedName>
        <fullName evidence="1">Uncharacterized protein</fullName>
    </submittedName>
</protein>
<gene>
    <name evidence="1" type="ORF">MasN3_08410</name>
</gene>
<dbReference type="EMBL" id="AP026966">
    <property type="protein sequence ID" value="BDT57347.1"/>
    <property type="molecule type" value="Genomic_DNA"/>
</dbReference>
<proteinExistence type="predicted"/>
<reference evidence="1" key="1">
    <citation type="submission" date="2022-11" db="EMBL/GenBank/DDBJ databases">
        <title>Isolation and characterization of PLA-degrading bacterium Massilia sp. from Antarctic soil.</title>
        <authorList>
            <person name="Sato K."/>
            <person name="Gomez-Fuentes C."/>
            <person name="Ahmad S.A."/>
            <person name="Zulkharnain A."/>
        </authorList>
    </citation>
    <scope>NUCLEOTIDE SEQUENCE</scope>
    <source>
        <strain evidence="1">N-3</strain>
    </source>
</reference>
<name>A0ABN6T5K1_9BURK</name>
<evidence type="ECO:0000313" key="1">
    <source>
        <dbReference type="EMBL" id="BDT57347.1"/>
    </source>
</evidence>
<dbReference type="RefSeq" id="WP_281912623.1">
    <property type="nucleotide sequence ID" value="NZ_AP026966.1"/>
</dbReference>
<evidence type="ECO:0000313" key="2">
    <source>
        <dbReference type="Proteomes" id="UP001163336"/>
    </source>
</evidence>
<sequence>MMTEQFVPLLLLLASLDGAAQPQQKIPRAYQGEWNMHLKDCGTSRNDSVLRLHGNQLAYFESTGPVRAAVARERELVLIAELKGEGETRLHAAHFQLARDGRSLTDLRSTPPLVRYRCPLRRN</sequence>
<keyword evidence="2" id="KW-1185">Reference proteome</keyword>
<dbReference type="Proteomes" id="UP001163336">
    <property type="component" value="Chromosome"/>
</dbReference>